<dbReference type="EMBL" id="CP159837">
    <property type="protein sequence ID" value="XCM36907.1"/>
    <property type="molecule type" value="Genomic_DNA"/>
</dbReference>
<dbReference type="InterPro" id="IPR045865">
    <property type="entry name" value="ACT-like_dom_sf"/>
</dbReference>
<dbReference type="SMART" id="SM00930">
    <property type="entry name" value="NIL"/>
    <property type="match status" value="1"/>
</dbReference>
<reference evidence="2" key="1">
    <citation type="submission" date="2024-07" db="EMBL/GenBank/DDBJ databases">
        <authorList>
            <person name="Kim Y.J."/>
            <person name="Jeong J.Y."/>
        </authorList>
    </citation>
    <scope>NUCLEOTIDE SEQUENCE</scope>
    <source>
        <strain evidence="2">GIHE-MW2</strain>
    </source>
</reference>
<dbReference type="InterPro" id="IPR018449">
    <property type="entry name" value="NIL_domain"/>
</dbReference>
<dbReference type="Pfam" id="PF09383">
    <property type="entry name" value="NIL"/>
    <property type="match status" value="1"/>
</dbReference>
<evidence type="ECO:0000313" key="2">
    <source>
        <dbReference type="EMBL" id="XCM36907.1"/>
    </source>
</evidence>
<gene>
    <name evidence="2" type="ORF">ABWT76_005698</name>
</gene>
<evidence type="ECO:0000259" key="1">
    <source>
        <dbReference type="SMART" id="SM00930"/>
    </source>
</evidence>
<protein>
    <submittedName>
        <fullName evidence="2">NIL domain-containing protein</fullName>
    </submittedName>
</protein>
<proteinExistence type="predicted"/>
<feature type="domain" description="NIL" evidence="1">
    <location>
        <begin position="18"/>
        <end position="90"/>
    </location>
</feature>
<dbReference type="Gene3D" id="3.30.70.260">
    <property type="match status" value="1"/>
</dbReference>
<dbReference type="AlphaFoldDB" id="A0AAU8JCH8"/>
<name>A0AAU8JCH8_9CYAN</name>
<organism evidence="2">
    <name type="scientific">Planktothricoides raciborskii GIHE-MW2</name>
    <dbReference type="NCBI Taxonomy" id="2792601"/>
    <lineage>
        <taxon>Bacteria</taxon>
        <taxon>Bacillati</taxon>
        <taxon>Cyanobacteriota</taxon>
        <taxon>Cyanophyceae</taxon>
        <taxon>Oscillatoriophycideae</taxon>
        <taxon>Oscillatoriales</taxon>
        <taxon>Oscillatoriaceae</taxon>
        <taxon>Planktothricoides</taxon>
    </lineage>
</organism>
<dbReference type="RefSeq" id="WP_054466597.1">
    <property type="nucleotide sequence ID" value="NZ_CP159837.1"/>
</dbReference>
<dbReference type="SUPFAM" id="SSF55021">
    <property type="entry name" value="ACT-like"/>
    <property type="match status" value="1"/>
</dbReference>
<sequence length="100" mass="11067">MDKTNSVTHDVASAPRSTQVRLIVRIPKDYHHDPVISNLASQYRLDVNILGAMLGAQAQGDGWFDLQLSGKSAQIDSALIYLSDLNVEILSRSDRETDGW</sequence>
<accession>A0AAU8JCH8</accession>